<keyword evidence="1" id="KW-0732">Signal</keyword>
<name>A0A126T8B8_9GAMM</name>
<dbReference type="SUPFAM" id="SSF53850">
    <property type="entry name" value="Periplasmic binding protein-like II"/>
    <property type="match status" value="1"/>
</dbReference>
<gene>
    <name evidence="3" type="ORF">JT25_017905</name>
</gene>
<dbReference type="Proteomes" id="UP000030512">
    <property type="component" value="Chromosome"/>
</dbReference>
<feature type="domain" description="PBP" evidence="2">
    <location>
        <begin position="244"/>
        <end position="442"/>
    </location>
</feature>
<dbReference type="AlphaFoldDB" id="A0A126T8B8"/>
<organism evidence="3 4">
    <name type="scientific">Methylomonas denitrificans</name>
    <dbReference type="NCBI Taxonomy" id="1538553"/>
    <lineage>
        <taxon>Bacteria</taxon>
        <taxon>Pseudomonadati</taxon>
        <taxon>Pseudomonadota</taxon>
        <taxon>Gammaproteobacteria</taxon>
        <taxon>Methylococcales</taxon>
        <taxon>Methylococcaceae</taxon>
        <taxon>Methylomonas</taxon>
    </lineage>
</organism>
<sequence>MKNLMLGAAVSVALFGSVAQAAITLDGAGKVVVTPADTYEIYLGGASAALDYIEHLATSNSVIAADRMCDSTQPIYKFKDNGGGKDQNAYYCTLNPLNPQLVGLAAGKANLLIYKRSVGGSAYGVTPIIDDAKGAASASIAFLNVDPSVCTVPVLSSGLLTSTCTYSPTTAGQFQMAKPDFGVSDVDPEQFRGFNTPAGFSPVNPTDLSLLNVESAGGQVFGIGATKKLRNALQEAQFGVGNACVGSETEACMPSLTRDQIASIMTGKLDSWKDLKIGASDLYTAASAANKPGNANARVHICTRTDGSGTKAQMGVNFLNYPCASAATAPAADTGALIETIAKTQVHALGSSGGVSECLRELDAGNNTIGTSFNNTYTAGGARWAIGIQGLEKNANQAEDWRFVKIDGVAPTLANVAKGKYHDWAELTFQYSKTHAWDLSEDLIVKEFIKAAGNPNVIVSLNQTNVHPFGDSGYLASPKNFAPDVNGNFASSYPVNPYSHATTSLPVNNCRIPTAYDLSNAAAGVQLQ</sequence>
<dbReference type="STRING" id="1538553.JT25_017905"/>
<dbReference type="Pfam" id="PF12849">
    <property type="entry name" value="PBP_like_2"/>
    <property type="match status" value="1"/>
</dbReference>
<evidence type="ECO:0000313" key="4">
    <source>
        <dbReference type="Proteomes" id="UP000030512"/>
    </source>
</evidence>
<evidence type="ECO:0000259" key="2">
    <source>
        <dbReference type="Pfam" id="PF12849"/>
    </source>
</evidence>
<dbReference type="KEGG" id="mdn:JT25_017905"/>
<dbReference type="Gene3D" id="3.40.190.10">
    <property type="entry name" value="Periplasmic binding protein-like II"/>
    <property type="match status" value="1"/>
</dbReference>
<evidence type="ECO:0000313" key="3">
    <source>
        <dbReference type="EMBL" id="AMK78339.1"/>
    </source>
</evidence>
<proteinExistence type="predicted"/>
<feature type="signal peptide" evidence="1">
    <location>
        <begin position="1"/>
        <end position="21"/>
    </location>
</feature>
<keyword evidence="4" id="KW-1185">Reference proteome</keyword>
<evidence type="ECO:0000256" key="1">
    <source>
        <dbReference type="SAM" id="SignalP"/>
    </source>
</evidence>
<accession>A0A126T8B8</accession>
<dbReference type="EMBL" id="CP014476">
    <property type="protein sequence ID" value="AMK78339.1"/>
    <property type="molecule type" value="Genomic_DNA"/>
</dbReference>
<dbReference type="InterPro" id="IPR024370">
    <property type="entry name" value="PBP_domain"/>
</dbReference>
<protein>
    <recommendedName>
        <fullName evidence="2">PBP domain-containing protein</fullName>
    </recommendedName>
</protein>
<feature type="chain" id="PRO_5007274560" description="PBP domain-containing protein" evidence="1">
    <location>
        <begin position="22"/>
        <end position="528"/>
    </location>
</feature>
<reference evidence="3 4" key="1">
    <citation type="journal article" date="2015" name="Environ. Microbiol.">
        <title>Methane oxidation coupled to nitrate reduction under hypoxia by the Gammaproteobacterium Methylomonas denitrificans, sp. nov. type strain FJG1.</title>
        <authorList>
            <person name="Kits K.D."/>
            <person name="Klotz M.G."/>
            <person name="Stein L.Y."/>
        </authorList>
    </citation>
    <scope>NUCLEOTIDE SEQUENCE [LARGE SCALE GENOMIC DNA]</scope>
    <source>
        <strain evidence="3 4">FJG1</strain>
    </source>
</reference>